<dbReference type="EMBL" id="BKCJ010010806">
    <property type="protein sequence ID" value="GEU93230.1"/>
    <property type="molecule type" value="Genomic_DNA"/>
</dbReference>
<accession>A0A6L2P453</accession>
<organism evidence="2">
    <name type="scientific">Tanacetum cinerariifolium</name>
    <name type="common">Dalmatian daisy</name>
    <name type="synonym">Chrysanthemum cinerariifolium</name>
    <dbReference type="NCBI Taxonomy" id="118510"/>
    <lineage>
        <taxon>Eukaryota</taxon>
        <taxon>Viridiplantae</taxon>
        <taxon>Streptophyta</taxon>
        <taxon>Embryophyta</taxon>
        <taxon>Tracheophyta</taxon>
        <taxon>Spermatophyta</taxon>
        <taxon>Magnoliopsida</taxon>
        <taxon>eudicotyledons</taxon>
        <taxon>Gunneridae</taxon>
        <taxon>Pentapetalae</taxon>
        <taxon>asterids</taxon>
        <taxon>campanulids</taxon>
        <taxon>Asterales</taxon>
        <taxon>Asteraceae</taxon>
        <taxon>Asteroideae</taxon>
        <taxon>Anthemideae</taxon>
        <taxon>Anthemidinae</taxon>
        <taxon>Tanacetum</taxon>
    </lineage>
</organism>
<feature type="region of interest" description="Disordered" evidence="1">
    <location>
        <begin position="219"/>
        <end position="241"/>
    </location>
</feature>
<dbReference type="AlphaFoldDB" id="A0A6L2P453"/>
<name>A0A6L2P453_TANCI</name>
<sequence>MACTKCAHALARFPIHSGTSLIGNSSLAKVLIKLSSSPSTMTLSLAPNGYDPEHSGVRFILGGKQREISLLELGWRVDLYLERKSRENVILNGLSRAETVKASHLLMEFWPNIMDGGFNVGNIKVASIRNPKVICNILYWLAKYLKGVREKNLICRGVFMTRIARSFGLLTNEMIDALSVEPLSHIFKKKSIIAIGVVMELHNGACFWLATLEVEEDDEAAEGEAGNERTGGSADMYRNMSQGDCQGNKKSALTGRVTTSSASSNTYPPVTTWIPTSRSYHSPDVKPVTLPMATMDTCLQAMSTVSAPLMMAHLFRKERVKPRRVRAMAMTIQYGVIGMTLAAQSEAFMLERAEVYYECREPFKSLKCLWFRSKSIAATWLEKVVTPLIEPAIKSFTAASAVLKPKSLKVDRHTLGWHLEKIHVTWAHLEKKRIRLRLYTKSFEETVHTERGDGVAITKRRRQDFHIDDVMNLASTSERS</sequence>
<evidence type="ECO:0000256" key="1">
    <source>
        <dbReference type="SAM" id="MobiDB-lite"/>
    </source>
</evidence>
<protein>
    <submittedName>
        <fullName evidence="2">Uncharacterized protein</fullName>
    </submittedName>
</protein>
<evidence type="ECO:0000313" key="2">
    <source>
        <dbReference type="EMBL" id="GEU93230.1"/>
    </source>
</evidence>
<reference evidence="2" key="1">
    <citation type="journal article" date="2019" name="Sci. Rep.">
        <title>Draft genome of Tanacetum cinerariifolium, the natural source of mosquito coil.</title>
        <authorList>
            <person name="Yamashiro T."/>
            <person name="Shiraishi A."/>
            <person name="Satake H."/>
            <person name="Nakayama K."/>
        </authorList>
    </citation>
    <scope>NUCLEOTIDE SEQUENCE</scope>
</reference>
<proteinExistence type="predicted"/>
<comment type="caution">
    <text evidence="2">The sequence shown here is derived from an EMBL/GenBank/DDBJ whole genome shotgun (WGS) entry which is preliminary data.</text>
</comment>
<gene>
    <name evidence="2" type="ORF">Tci_065208</name>
</gene>